<keyword evidence="1" id="KW-0472">Membrane</keyword>
<accession>A0A2R3QLQ2</accession>
<proteinExistence type="predicted"/>
<evidence type="ECO:0000313" key="3">
    <source>
        <dbReference type="Proteomes" id="UP000238327"/>
    </source>
</evidence>
<evidence type="ECO:0000256" key="1">
    <source>
        <dbReference type="SAM" id="Phobius"/>
    </source>
</evidence>
<organism evidence="2 3">
    <name type="scientific">Ectopseudomonas mendocina</name>
    <name type="common">Pseudomonas mendocina</name>
    <dbReference type="NCBI Taxonomy" id="300"/>
    <lineage>
        <taxon>Bacteria</taxon>
        <taxon>Pseudomonadati</taxon>
        <taxon>Pseudomonadota</taxon>
        <taxon>Gammaproteobacteria</taxon>
        <taxon>Pseudomonadales</taxon>
        <taxon>Pseudomonadaceae</taxon>
        <taxon>Ectopseudomonas</taxon>
    </lineage>
</organism>
<keyword evidence="1" id="KW-1133">Transmembrane helix</keyword>
<dbReference type="OrthoDB" id="9997774at2"/>
<sequence>MRKQPDRRRRPAHNSLERRIQAIADSPEGYKLLLLPYLPAWLAPATWNLWGSLGGTLLIVATAVLIALFSIRRNEGVLVALKYGDDGRSVSGLLARHLILGIALSSALFTANAFFV</sequence>
<name>A0A2R3QLQ2_ECTME</name>
<dbReference type="AlphaFoldDB" id="A0A2R3QLQ2"/>
<dbReference type="Proteomes" id="UP000238327">
    <property type="component" value="Chromosome"/>
</dbReference>
<evidence type="ECO:0000313" key="2">
    <source>
        <dbReference type="EMBL" id="AVO52653.1"/>
    </source>
</evidence>
<dbReference type="EMBL" id="CP027657">
    <property type="protein sequence ID" value="AVO52653.1"/>
    <property type="molecule type" value="Genomic_DNA"/>
</dbReference>
<keyword evidence="1" id="KW-0812">Transmembrane</keyword>
<dbReference type="RefSeq" id="WP_106737481.1">
    <property type="nucleotide sequence ID" value="NZ_CP027657.1"/>
</dbReference>
<gene>
    <name evidence="2" type="ORF">C7A17_07695</name>
</gene>
<feature type="transmembrane region" description="Helical" evidence="1">
    <location>
        <begin position="53"/>
        <end position="72"/>
    </location>
</feature>
<feature type="transmembrane region" description="Helical" evidence="1">
    <location>
        <begin position="93"/>
        <end position="115"/>
    </location>
</feature>
<reference evidence="2 3" key="1">
    <citation type="submission" date="2018-03" db="EMBL/GenBank/DDBJ databases">
        <title>Complete genome sequence and methylome analysis of Pseudomonas mendocina NEB 698.</title>
        <authorList>
            <person name="Morgan R.D."/>
        </authorList>
    </citation>
    <scope>NUCLEOTIDE SEQUENCE [LARGE SCALE GENOMIC DNA]</scope>
    <source>
        <strain evidence="2 3">NEB698</strain>
    </source>
</reference>
<protein>
    <submittedName>
        <fullName evidence="2">Uncharacterized protein</fullName>
    </submittedName>
</protein>